<protein>
    <submittedName>
        <fullName evidence="1">Uncharacterized protein</fullName>
    </submittedName>
</protein>
<dbReference type="AlphaFoldDB" id="A0A0K0E4V9"/>
<name>A0A0K0E4V9_STRER</name>
<sequence>MDRLINFFTITLISSEKLENRIEKINNKCWKTSIEYLQNSDTIGNFFANRKLVNYVYSILYELHRDLFPEEMKKIRGSMKAFLITIHNFLLLSKEFTFDSSKLQNIVKQRKKRYDNIDKSKINNGN</sequence>
<organism evidence="1">
    <name type="scientific">Strongyloides stercoralis</name>
    <name type="common">Threadworm</name>
    <dbReference type="NCBI Taxonomy" id="6248"/>
    <lineage>
        <taxon>Eukaryota</taxon>
        <taxon>Metazoa</taxon>
        <taxon>Ecdysozoa</taxon>
        <taxon>Nematoda</taxon>
        <taxon>Chromadorea</taxon>
        <taxon>Rhabditida</taxon>
        <taxon>Tylenchina</taxon>
        <taxon>Panagrolaimomorpha</taxon>
        <taxon>Strongyloidoidea</taxon>
        <taxon>Strongyloididae</taxon>
        <taxon>Strongyloides</taxon>
    </lineage>
</organism>
<evidence type="ECO:0000313" key="1">
    <source>
        <dbReference type="WBParaSite" id="SSTP_0000452800.1"/>
    </source>
</evidence>
<accession>A0A0K0E4V9</accession>
<reference evidence="1" key="1">
    <citation type="submission" date="2015-08" db="UniProtKB">
        <authorList>
            <consortium name="WormBaseParasite"/>
        </authorList>
    </citation>
    <scope>IDENTIFICATION</scope>
</reference>
<dbReference type="WBParaSite" id="SSTP_0000452800.1">
    <property type="protein sequence ID" value="SSTP_0000452800.1"/>
    <property type="gene ID" value="SSTP_0000452800"/>
</dbReference>
<proteinExistence type="predicted"/>